<protein>
    <submittedName>
        <fullName evidence="2">Uncharacterized protein</fullName>
    </submittedName>
</protein>
<proteinExistence type="predicted"/>
<dbReference type="AlphaFoldDB" id="A0A382XIJ8"/>
<feature type="region of interest" description="Disordered" evidence="1">
    <location>
        <begin position="31"/>
        <end position="68"/>
    </location>
</feature>
<dbReference type="EMBL" id="UINC01167648">
    <property type="protein sequence ID" value="SVD70271.1"/>
    <property type="molecule type" value="Genomic_DNA"/>
</dbReference>
<evidence type="ECO:0000313" key="2">
    <source>
        <dbReference type="EMBL" id="SVD70271.1"/>
    </source>
</evidence>
<evidence type="ECO:0000256" key="1">
    <source>
        <dbReference type="SAM" id="MobiDB-lite"/>
    </source>
</evidence>
<feature type="compositionally biased region" description="Basic residues" evidence="1">
    <location>
        <begin position="57"/>
        <end position="68"/>
    </location>
</feature>
<reference evidence="2" key="1">
    <citation type="submission" date="2018-05" db="EMBL/GenBank/DDBJ databases">
        <authorList>
            <person name="Lanie J.A."/>
            <person name="Ng W.-L."/>
            <person name="Kazmierczak K.M."/>
            <person name="Andrzejewski T.M."/>
            <person name="Davidsen T.M."/>
            <person name="Wayne K.J."/>
            <person name="Tettelin H."/>
            <person name="Glass J.I."/>
            <person name="Rusch D."/>
            <person name="Podicherti R."/>
            <person name="Tsui H.-C.T."/>
            <person name="Winkler M.E."/>
        </authorList>
    </citation>
    <scope>NUCLEOTIDE SEQUENCE</scope>
</reference>
<sequence length="68" mass="7915">MKTFKEFGEFFEAHPHLSAEKVSTTSFAAAVRPSYSDTQESPPMLALTDKEKEKQKERKKRKDRILKK</sequence>
<feature type="non-terminal residue" evidence="2">
    <location>
        <position position="68"/>
    </location>
</feature>
<gene>
    <name evidence="2" type="ORF">METZ01_LOCUS423125</name>
</gene>
<accession>A0A382XIJ8</accession>
<name>A0A382XIJ8_9ZZZZ</name>
<organism evidence="2">
    <name type="scientific">marine metagenome</name>
    <dbReference type="NCBI Taxonomy" id="408172"/>
    <lineage>
        <taxon>unclassified sequences</taxon>
        <taxon>metagenomes</taxon>
        <taxon>ecological metagenomes</taxon>
    </lineage>
</organism>